<keyword evidence="3" id="KW-1185">Reference proteome</keyword>
<dbReference type="Gene3D" id="2.60.40.1120">
    <property type="entry name" value="Carboxypeptidase-like, regulatory domain"/>
    <property type="match status" value="1"/>
</dbReference>
<evidence type="ECO:0000256" key="1">
    <source>
        <dbReference type="SAM" id="SignalP"/>
    </source>
</evidence>
<feature type="chain" id="PRO_5046125552" evidence="1">
    <location>
        <begin position="21"/>
        <end position="794"/>
    </location>
</feature>
<dbReference type="Pfam" id="PF13715">
    <property type="entry name" value="CarbopepD_reg_2"/>
    <property type="match status" value="1"/>
</dbReference>
<keyword evidence="1" id="KW-0732">Signal</keyword>
<accession>A0ABW2YXD6</accession>
<name>A0ABW2YXD6_9SPHI</name>
<dbReference type="Pfam" id="PF18939">
    <property type="entry name" value="DUF5686"/>
    <property type="match status" value="2"/>
</dbReference>
<organism evidence="2 3">
    <name type="scientific">Mucilaginibacter calamicampi</name>
    <dbReference type="NCBI Taxonomy" id="1302352"/>
    <lineage>
        <taxon>Bacteria</taxon>
        <taxon>Pseudomonadati</taxon>
        <taxon>Bacteroidota</taxon>
        <taxon>Sphingobacteriia</taxon>
        <taxon>Sphingobacteriales</taxon>
        <taxon>Sphingobacteriaceae</taxon>
        <taxon>Mucilaginibacter</taxon>
    </lineage>
</organism>
<dbReference type="SUPFAM" id="SSF49464">
    <property type="entry name" value="Carboxypeptidase regulatory domain-like"/>
    <property type="match status" value="1"/>
</dbReference>
<dbReference type="Proteomes" id="UP001596958">
    <property type="component" value="Unassembled WGS sequence"/>
</dbReference>
<sequence length="794" mass="90358">MRWRIWFFIGFLLMCLRAAAQTVVTGQVVDAASGQPLSAVSVSFGTNGSGTRADSVGRFRLSANGSFTQVAFSHVGYLPAVKTIVPGQANRLQVLLERDVAELEGVTISSGKGGRYRNKGNPAVELIQKVIDHKKENRSGEYLQYEQYERMGLSLFNLPPSLVESKFFSQYRFMLDTVQGQTFLPVLLEEKLSDVYRKQAVQKAYKGVNILQFIDTAGVKLYVNQLYGHQIDIYENNVFILANQFLSPIADHSPNYYKFFITDTIDNQVQLSFTPRYKGDLLFEGKLSVSLDGHYAVTACELRLNRQINANFVRSFDVLLNFAPQGDGRYLLTQSSVKADFGLTKKGWGIFGDRTVVYRNYRNDPVRTIRPANGFDTLSKGTAQVYAKLYKLEQMPSYKRTMWGLTTLTSGYADTGPVQIGPLAQSLSFNAQEGLKPEIGFRTTPKLDSTVYFEGFLSYGIKDHQIKRNLTTYISLNKVAPYRFPNDYFKASYLYDVDVPGHTFSVTNRSTTLSSLQIGRTDYWLYSRIIQFEYVKDFENHFSYRVGYKNWQQSPAKALVFQLDNGTTIPSLTTSEVNIHLRYAPNEEIIQGARNRHSIHNPYPIYDLQFNRSIGGTYSYTDFGINIYKRFYFSQAGFADVTLLGGYVLGKVPFPLLNISPANQSLAYKRDSYNAMNYLEFVSDHYAGLNFTHTFNGFFLNKIPLIKRLKWREFVSAKILYGGLRAENDPAQSKDLYRFPAAVYALGNTPYVEAGVGIANIFKFFRVDLIRRFNYLDHPNAREYGIKFSFQPEF</sequence>
<comment type="caution">
    <text evidence="2">The sequence shown here is derived from an EMBL/GenBank/DDBJ whole genome shotgun (WGS) entry which is preliminary data.</text>
</comment>
<dbReference type="InterPro" id="IPR043741">
    <property type="entry name" value="DUF5686"/>
</dbReference>
<dbReference type="InterPro" id="IPR008969">
    <property type="entry name" value="CarboxyPept-like_regulatory"/>
</dbReference>
<evidence type="ECO:0000313" key="3">
    <source>
        <dbReference type="Proteomes" id="UP001596958"/>
    </source>
</evidence>
<proteinExistence type="predicted"/>
<reference evidence="3" key="1">
    <citation type="journal article" date="2019" name="Int. J. Syst. Evol. Microbiol.">
        <title>The Global Catalogue of Microorganisms (GCM) 10K type strain sequencing project: providing services to taxonomists for standard genome sequencing and annotation.</title>
        <authorList>
            <consortium name="The Broad Institute Genomics Platform"/>
            <consortium name="The Broad Institute Genome Sequencing Center for Infectious Disease"/>
            <person name="Wu L."/>
            <person name="Ma J."/>
        </authorList>
    </citation>
    <scope>NUCLEOTIDE SEQUENCE [LARGE SCALE GENOMIC DNA]</scope>
    <source>
        <strain evidence="3">CCUG 63418</strain>
    </source>
</reference>
<dbReference type="RefSeq" id="WP_377101085.1">
    <property type="nucleotide sequence ID" value="NZ_JBHTHU010000018.1"/>
</dbReference>
<gene>
    <name evidence="2" type="ORF">ACFQZS_13510</name>
</gene>
<feature type="signal peptide" evidence="1">
    <location>
        <begin position="1"/>
        <end position="20"/>
    </location>
</feature>
<dbReference type="EMBL" id="JBHTHU010000018">
    <property type="protein sequence ID" value="MFD0751162.1"/>
    <property type="molecule type" value="Genomic_DNA"/>
</dbReference>
<evidence type="ECO:0000313" key="2">
    <source>
        <dbReference type="EMBL" id="MFD0751162.1"/>
    </source>
</evidence>
<protein>
    <submittedName>
        <fullName evidence="2">DUF5686 family protein</fullName>
    </submittedName>
</protein>